<feature type="region of interest" description="Disordered" evidence="1">
    <location>
        <begin position="39"/>
        <end position="115"/>
    </location>
</feature>
<dbReference type="Proteomes" id="UP000015105">
    <property type="component" value="Chromosome 6D"/>
</dbReference>
<reference evidence="3" key="2">
    <citation type="journal article" date="2017" name="Nat. Plants">
        <title>The Aegilops tauschii genome reveals multiple impacts of transposons.</title>
        <authorList>
            <person name="Zhao G."/>
            <person name="Zou C."/>
            <person name="Li K."/>
            <person name="Wang K."/>
            <person name="Li T."/>
            <person name="Gao L."/>
            <person name="Zhang X."/>
            <person name="Wang H."/>
            <person name="Yang Z."/>
            <person name="Liu X."/>
            <person name="Jiang W."/>
            <person name="Mao L."/>
            <person name="Kong X."/>
            <person name="Jiao Y."/>
            <person name="Jia J."/>
        </authorList>
    </citation>
    <scope>NUCLEOTIDE SEQUENCE [LARGE SCALE GENOMIC DNA]</scope>
    <source>
        <strain evidence="3">cv. AL8/78</strain>
    </source>
</reference>
<reference evidence="2" key="3">
    <citation type="journal article" date="2017" name="Nature">
        <title>Genome sequence of the progenitor of the wheat D genome Aegilops tauschii.</title>
        <authorList>
            <person name="Luo M.C."/>
            <person name="Gu Y.Q."/>
            <person name="Puiu D."/>
            <person name="Wang H."/>
            <person name="Twardziok S.O."/>
            <person name="Deal K.R."/>
            <person name="Huo N."/>
            <person name="Zhu T."/>
            <person name="Wang L."/>
            <person name="Wang Y."/>
            <person name="McGuire P.E."/>
            <person name="Liu S."/>
            <person name="Long H."/>
            <person name="Ramasamy R.K."/>
            <person name="Rodriguez J.C."/>
            <person name="Van S.L."/>
            <person name="Yuan L."/>
            <person name="Wang Z."/>
            <person name="Xia Z."/>
            <person name="Xiao L."/>
            <person name="Anderson O.D."/>
            <person name="Ouyang S."/>
            <person name="Liang Y."/>
            <person name="Zimin A.V."/>
            <person name="Pertea G."/>
            <person name="Qi P."/>
            <person name="Bennetzen J.L."/>
            <person name="Dai X."/>
            <person name="Dawson M.W."/>
            <person name="Muller H.G."/>
            <person name="Kugler K."/>
            <person name="Rivarola-Duarte L."/>
            <person name="Spannagl M."/>
            <person name="Mayer K.F.X."/>
            <person name="Lu F.H."/>
            <person name="Bevan M.W."/>
            <person name="Leroy P."/>
            <person name="Li P."/>
            <person name="You F.M."/>
            <person name="Sun Q."/>
            <person name="Liu Z."/>
            <person name="Lyons E."/>
            <person name="Wicker T."/>
            <person name="Salzberg S.L."/>
            <person name="Devos K.M."/>
            <person name="Dvorak J."/>
        </authorList>
    </citation>
    <scope>NUCLEOTIDE SEQUENCE [LARGE SCALE GENOMIC DNA]</scope>
    <source>
        <strain evidence="2">cv. AL8/78</strain>
    </source>
</reference>
<reference evidence="3" key="1">
    <citation type="journal article" date="2014" name="Science">
        <title>Ancient hybridizations among the ancestral genomes of bread wheat.</title>
        <authorList>
            <consortium name="International Wheat Genome Sequencing Consortium,"/>
            <person name="Marcussen T."/>
            <person name="Sandve S.R."/>
            <person name="Heier L."/>
            <person name="Spannagl M."/>
            <person name="Pfeifer M."/>
            <person name="Jakobsen K.S."/>
            <person name="Wulff B.B."/>
            <person name="Steuernagel B."/>
            <person name="Mayer K.F."/>
            <person name="Olsen O.A."/>
        </authorList>
    </citation>
    <scope>NUCLEOTIDE SEQUENCE [LARGE SCALE GENOMIC DNA]</scope>
    <source>
        <strain evidence="3">cv. AL8/78</strain>
    </source>
</reference>
<dbReference type="EnsemblPlants" id="AET6Gv20478000.1">
    <property type="protein sequence ID" value="AET6Gv20478000.1"/>
    <property type="gene ID" value="AET6Gv20478000"/>
</dbReference>
<evidence type="ECO:0000313" key="3">
    <source>
        <dbReference type="Proteomes" id="UP000015105"/>
    </source>
</evidence>
<evidence type="ECO:0000256" key="1">
    <source>
        <dbReference type="SAM" id="MobiDB-lite"/>
    </source>
</evidence>
<reference evidence="2" key="4">
    <citation type="submission" date="2019-03" db="UniProtKB">
        <authorList>
            <consortium name="EnsemblPlants"/>
        </authorList>
    </citation>
    <scope>IDENTIFICATION</scope>
</reference>
<proteinExistence type="predicted"/>
<dbReference type="AlphaFoldDB" id="A0A453NTN6"/>
<reference evidence="2" key="5">
    <citation type="journal article" date="2021" name="G3 (Bethesda)">
        <title>Aegilops tauschii genome assembly Aet v5.0 features greater sequence contiguity and improved annotation.</title>
        <authorList>
            <person name="Wang L."/>
            <person name="Zhu T."/>
            <person name="Rodriguez J.C."/>
            <person name="Deal K.R."/>
            <person name="Dubcovsky J."/>
            <person name="McGuire P.E."/>
            <person name="Lux T."/>
            <person name="Spannagl M."/>
            <person name="Mayer K.F.X."/>
            <person name="Baldrich P."/>
            <person name="Meyers B.C."/>
            <person name="Huo N."/>
            <person name="Gu Y.Q."/>
            <person name="Zhou H."/>
            <person name="Devos K.M."/>
            <person name="Bennetzen J.L."/>
            <person name="Unver T."/>
            <person name="Budak H."/>
            <person name="Gulick P.J."/>
            <person name="Galiba G."/>
            <person name="Kalapos B."/>
            <person name="Nelson D.R."/>
            <person name="Li P."/>
            <person name="You F.M."/>
            <person name="Luo M.C."/>
            <person name="Dvorak J."/>
        </authorList>
    </citation>
    <scope>NUCLEOTIDE SEQUENCE [LARGE SCALE GENOMIC DNA]</scope>
    <source>
        <strain evidence="2">cv. AL8/78</strain>
    </source>
</reference>
<accession>A0A453NTN6</accession>
<keyword evidence="3" id="KW-1185">Reference proteome</keyword>
<evidence type="ECO:0000313" key="2">
    <source>
        <dbReference type="EnsemblPlants" id="AET6Gv20478000.1"/>
    </source>
</evidence>
<organism evidence="2 3">
    <name type="scientific">Aegilops tauschii subsp. strangulata</name>
    <name type="common">Goatgrass</name>
    <dbReference type="NCBI Taxonomy" id="200361"/>
    <lineage>
        <taxon>Eukaryota</taxon>
        <taxon>Viridiplantae</taxon>
        <taxon>Streptophyta</taxon>
        <taxon>Embryophyta</taxon>
        <taxon>Tracheophyta</taxon>
        <taxon>Spermatophyta</taxon>
        <taxon>Magnoliopsida</taxon>
        <taxon>Liliopsida</taxon>
        <taxon>Poales</taxon>
        <taxon>Poaceae</taxon>
        <taxon>BOP clade</taxon>
        <taxon>Pooideae</taxon>
        <taxon>Triticodae</taxon>
        <taxon>Triticeae</taxon>
        <taxon>Triticinae</taxon>
        <taxon>Aegilops</taxon>
    </lineage>
</organism>
<name>A0A453NTN6_AEGTS</name>
<sequence length="189" mass="20580">PAVQFQVDLTKRFVFAQKSLLFGIFNPRSFLQWLGTWIHPPPRTSGGGRRRLRQAPARPRHGNERGGAAGGRDSPTDHAEPSTAADMDIDSGGGHAGRDPGAKRRHGGGSGDDAHVVVQRPEKRRILAWRVRQYRSLVAEAKAAARRARIRTVRKRTAAWKSVQQQFARATLSCDGLHKWSPGGGGGAA</sequence>
<dbReference type="Gramene" id="AET6Gv20478000.1">
    <property type="protein sequence ID" value="AET6Gv20478000.1"/>
    <property type="gene ID" value="AET6Gv20478000"/>
</dbReference>
<protein>
    <submittedName>
        <fullName evidence="2">Uncharacterized protein</fullName>
    </submittedName>
</protein>